<organism evidence="1 2">
    <name type="scientific">Uncinocarpus reesii (strain UAMH 1704)</name>
    <dbReference type="NCBI Taxonomy" id="336963"/>
    <lineage>
        <taxon>Eukaryota</taxon>
        <taxon>Fungi</taxon>
        <taxon>Dikarya</taxon>
        <taxon>Ascomycota</taxon>
        <taxon>Pezizomycotina</taxon>
        <taxon>Eurotiomycetes</taxon>
        <taxon>Eurotiomycetidae</taxon>
        <taxon>Onygenales</taxon>
        <taxon>Onygenaceae</taxon>
        <taxon>Uncinocarpus</taxon>
    </lineage>
</organism>
<keyword evidence="2" id="KW-1185">Reference proteome</keyword>
<dbReference type="RefSeq" id="XP_002584047.1">
    <property type="nucleotide sequence ID" value="XM_002584001.1"/>
</dbReference>
<evidence type="ECO:0000313" key="2">
    <source>
        <dbReference type="Proteomes" id="UP000002058"/>
    </source>
</evidence>
<name>C4JWS2_UNCRE</name>
<reference evidence="2" key="1">
    <citation type="journal article" date="2009" name="Genome Res.">
        <title>Comparative genomic analyses of the human fungal pathogens Coccidioides and their relatives.</title>
        <authorList>
            <person name="Sharpton T.J."/>
            <person name="Stajich J.E."/>
            <person name="Rounsley S.D."/>
            <person name="Gardner M.J."/>
            <person name="Wortman J.R."/>
            <person name="Jordar V.S."/>
            <person name="Maiti R."/>
            <person name="Kodira C.D."/>
            <person name="Neafsey D.E."/>
            <person name="Zeng Q."/>
            <person name="Hung C.-Y."/>
            <person name="McMahan C."/>
            <person name="Muszewska A."/>
            <person name="Grynberg M."/>
            <person name="Mandel M.A."/>
            <person name="Kellner E.M."/>
            <person name="Barker B.M."/>
            <person name="Galgiani J.N."/>
            <person name="Orbach M.J."/>
            <person name="Kirkland T.N."/>
            <person name="Cole G.T."/>
            <person name="Henn M.R."/>
            <person name="Birren B.W."/>
            <person name="Taylor J.W."/>
        </authorList>
    </citation>
    <scope>NUCLEOTIDE SEQUENCE [LARGE SCALE GENOMIC DNA]</scope>
    <source>
        <strain evidence="2">UAMH 1704</strain>
    </source>
</reference>
<dbReference type="GeneID" id="8442554"/>
<dbReference type="VEuPathDB" id="FungiDB:UREG_07014"/>
<dbReference type="EMBL" id="CH476618">
    <property type="protein sequence ID" value="EEP82149.1"/>
    <property type="molecule type" value="Genomic_DNA"/>
</dbReference>
<gene>
    <name evidence="1" type="ORF">UREG_07014</name>
</gene>
<dbReference type="AlphaFoldDB" id="C4JWS2"/>
<dbReference type="HOGENOM" id="CLU_1897744_0_0_1"/>
<accession>C4JWS2</accession>
<dbReference type="Proteomes" id="UP000002058">
    <property type="component" value="Unassembled WGS sequence"/>
</dbReference>
<dbReference type="KEGG" id="ure:UREG_07014"/>
<dbReference type="InParanoid" id="C4JWS2"/>
<sequence length="134" mass="15868">MASDQFNTLLQQISTQQEQAAATLPQVVYKQEGKQFPEPDLYKGWNWKKYWEFIQACESYLKAKSRIYAAEKEKIKYVAARLWDNLQASWDLEREHIDWNAFTFNGLKTKPLDWIEAPENCRCTAARRMTALHF</sequence>
<proteinExistence type="predicted"/>
<evidence type="ECO:0000313" key="1">
    <source>
        <dbReference type="EMBL" id="EEP82149.1"/>
    </source>
</evidence>
<protein>
    <submittedName>
        <fullName evidence="1">Uncharacterized protein</fullName>
    </submittedName>
</protein>